<dbReference type="CDD" id="cd15904">
    <property type="entry name" value="TSPO_MBR"/>
    <property type="match status" value="1"/>
</dbReference>
<evidence type="ECO:0000256" key="3">
    <source>
        <dbReference type="ARBA" id="ARBA00022692"/>
    </source>
</evidence>
<dbReference type="AlphaFoldDB" id="A0AA37HVE3"/>
<dbReference type="Proteomes" id="UP001055108">
    <property type="component" value="Unassembled WGS sequence"/>
</dbReference>
<keyword evidence="8" id="KW-1185">Reference proteome</keyword>
<reference evidence="7" key="2">
    <citation type="submission" date="2021-08" db="EMBL/GenBank/DDBJ databases">
        <authorList>
            <person name="Tani A."/>
            <person name="Ola A."/>
            <person name="Ogura Y."/>
            <person name="Katsura K."/>
            <person name="Hayashi T."/>
        </authorList>
    </citation>
    <scope>NUCLEOTIDE SEQUENCE</scope>
    <source>
        <strain evidence="7">NBRC 103626</strain>
    </source>
</reference>
<dbReference type="RefSeq" id="WP_238307359.1">
    <property type="nucleotide sequence ID" value="NZ_BPQM01000208.1"/>
</dbReference>
<gene>
    <name evidence="7" type="ORF">NBEOAGPD_5411</name>
</gene>
<feature type="transmembrane region" description="Helical" evidence="6">
    <location>
        <begin position="15"/>
        <end position="34"/>
    </location>
</feature>
<evidence type="ECO:0000313" key="7">
    <source>
        <dbReference type="EMBL" id="GJD82151.1"/>
    </source>
</evidence>
<evidence type="ECO:0000256" key="1">
    <source>
        <dbReference type="ARBA" id="ARBA00004141"/>
    </source>
</evidence>
<dbReference type="PANTHER" id="PTHR10057">
    <property type="entry name" value="PERIPHERAL-TYPE BENZODIAZEPINE RECEPTOR"/>
    <property type="match status" value="1"/>
</dbReference>
<dbReference type="Pfam" id="PF03073">
    <property type="entry name" value="TspO_MBR"/>
    <property type="match status" value="1"/>
</dbReference>
<evidence type="ECO:0008006" key="9">
    <source>
        <dbReference type="Google" id="ProtNLM"/>
    </source>
</evidence>
<dbReference type="InterPro" id="IPR004307">
    <property type="entry name" value="TspO_MBR"/>
</dbReference>
<evidence type="ECO:0000256" key="2">
    <source>
        <dbReference type="ARBA" id="ARBA00007524"/>
    </source>
</evidence>
<name>A0AA37HVE3_9HYPH</name>
<comment type="subcellular location">
    <subcellularLocation>
        <location evidence="1">Membrane</location>
        <topology evidence="1">Multi-pass membrane protein</topology>
    </subcellularLocation>
</comment>
<organism evidence="7 8">
    <name type="scientific">Methylobacterium gregans</name>
    <dbReference type="NCBI Taxonomy" id="374424"/>
    <lineage>
        <taxon>Bacteria</taxon>
        <taxon>Pseudomonadati</taxon>
        <taxon>Pseudomonadota</taxon>
        <taxon>Alphaproteobacteria</taxon>
        <taxon>Hyphomicrobiales</taxon>
        <taxon>Methylobacteriaceae</taxon>
        <taxon>Methylobacterium</taxon>
    </lineage>
</organism>
<evidence type="ECO:0000256" key="4">
    <source>
        <dbReference type="ARBA" id="ARBA00022989"/>
    </source>
</evidence>
<protein>
    <recommendedName>
        <fullName evidence="9">Tryptophan-rich sensory protein</fullName>
    </recommendedName>
</protein>
<comment type="caution">
    <text evidence="7">The sequence shown here is derived from an EMBL/GenBank/DDBJ whole genome shotgun (WGS) entry which is preliminary data.</text>
</comment>
<evidence type="ECO:0000256" key="6">
    <source>
        <dbReference type="SAM" id="Phobius"/>
    </source>
</evidence>
<dbReference type="InterPro" id="IPR038330">
    <property type="entry name" value="TspO/MBR-related_sf"/>
</dbReference>
<comment type="similarity">
    <text evidence="2">Belongs to the TspO/BZRP family.</text>
</comment>
<keyword evidence="5 6" id="KW-0472">Membrane</keyword>
<dbReference type="PANTHER" id="PTHR10057:SF0">
    <property type="entry name" value="TRANSLOCATOR PROTEIN"/>
    <property type="match status" value="1"/>
</dbReference>
<evidence type="ECO:0000313" key="8">
    <source>
        <dbReference type="Proteomes" id="UP001055108"/>
    </source>
</evidence>
<proteinExistence type="inferred from homology"/>
<dbReference type="EMBL" id="BPQM01000208">
    <property type="protein sequence ID" value="GJD82151.1"/>
    <property type="molecule type" value="Genomic_DNA"/>
</dbReference>
<evidence type="ECO:0000256" key="5">
    <source>
        <dbReference type="ARBA" id="ARBA00023136"/>
    </source>
</evidence>
<accession>A0AA37HVE3</accession>
<dbReference type="GO" id="GO:0033013">
    <property type="term" value="P:tetrapyrrole metabolic process"/>
    <property type="evidence" value="ECO:0007669"/>
    <property type="project" value="UniProtKB-ARBA"/>
</dbReference>
<sequence>MQSRDDHHDAPRRGLSPLAAALTVGGVLLGCGLISRRYSPDPSHPDIRRWYKRLDKPSYKPPDPVVGAAWPVVNSLQSAGAYRLLRIPAGPERDVAVGLWLLCQALVTAYGKVAFGDKSLTGGVVTGTALVAASAAFIERAARIDGAAAALGVPHAAWSAFGDVLTEDLRERNPDLDGSEVPERYVRPG</sequence>
<dbReference type="GO" id="GO:0016020">
    <property type="term" value="C:membrane"/>
    <property type="evidence" value="ECO:0007669"/>
    <property type="project" value="UniProtKB-SubCell"/>
</dbReference>
<dbReference type="PROSITE" id="PS51257">
    <property type="entry name" value="PROKAR_LIPOPROTEIN"/>
    <property type="match status" value="1"/>
</dbReference>
<dbReference type="Gene3D" id="1.20.1260.100">
    <property type="entry name" value="TspO/MBR protein"/>
    <property type="match status" value="1"/>
</dbReference>
<reference evidence="7" key="1">
    <citation type="journal article" date="2016" name="Front. Microbiol.">
        <title>Genome Sequence of the Piezophilic, Mesophilic Sulfate-Reducing Bacterium Desulfovibrio indicus J2T.</title>
        <authorList>
            <person name="Cao J."/>
            <person name="Maignien L."/>
            <person name="Shao Z."/>
            <person name="Alain K."/>
            <person name="Jebbar M."/>
        </authorList>
    </citation>
    <scope>NUCLEOTIDE SEQUENCE</scope>
    <source>
        <strain evidence="7">NBRC 103626</strain>
    </source>
</reference>
<keyword evidence="4 6" id="KW-1133">Transmembrane helix</keyword>
<keyword evidence="3 6" id="KW-0812">Transmembrane</keyword>